<dbReference type="PANTHER" id="PTHR43581:SF2">
    <property type="entry name" value="EXCINUCLEASE ATPASE SUBUNIT"/>
    <property type="match status" value="1"/>
</dbReference>
<feature type="domain" description="AAA+ ATPase" evidence="2">
    <location>
        <begin position="37"/>
        <end position="495"/>
    </location>
</feature>
<dbReference type="GO" id="GO:0016887">
    <property type="term" value="F:ATP hydrolysis activity"/>
    <property type="evidence" value="ECO:0007669"/>
    <property type="project" value="InterPro"/>
</dbReference>
<dbReference type="InterPro" id="IPR003593">
    <property type="entry name" value="AAA+_ATPase"/>
</dbReference>
<evidence type="ECO:0000313" key="3">
    <source>
        <dbReference type="EMBL" id="XBY27340.1"/>
    </source>
</evidence>
<dbReference type="SUPFAM" id="SSF52540">
    <property type="entry name" value="P-loop containing nucleoside triphosphate hydrolases"/>
    <property type="match status" value="1"/>
</dbReference>
<feature type="region of interest" description="Disordered" evidence="1">
    <location>
        <begin position="209"/>
        <end position="232"/>
    </location>
</feature>
<name>A0AAU7X337_9PSED</name>
<dbReference type="PANTHER" id="PTHR43581">
    <property type="entry name" value="ATP/GTP PHOSPHATASE"/>
    <property type="match status" value="1"/>
</dbReference>
<dbReference type="SMART" id="SM00382">
    <property type="entry name" value="AAA"/>
    <property type="match status" value="1"/>
</dbReference>
<dbReference type="GO" id="GO:0005524">
    <property type="term" value="F:ATP binding"/>
    <property type="evidence" value="ECO:0007669"/>
    <property type="project" value="InterPro"/>
</dbReference>
<dbReference type="InterPro" id="IPR003959">
    <property type="entry name" value="ATPase_AAA_core"/>
</dbReference>
<accession>A0AAU7X337</accession>
<dbReference type="AlphaFoldDB" id="A0AAU7X337"/>
<evidence type="ECO:0000256" key="1">
    <source>
        <dbReference type="SAM" id="MobiDB-lite"/>
    </source>
</evidence>
<proteinExistence type="predicted"/>
<sequence>MRLRYLNLNLYAPLSQLKVCFAQDAPWEALVQDQPQPCAIHFVVGLNGSGKSHLLRAIASIYIALADGRLPGFAFTLVYELGTATSGKLRSVIFKSSGTAASTSLWQSEGEPIAKNAGSADFEALIEHLGTERLPLFTPRIKEGDYPQTVTDLLPKVLAYTSGSWRPWQDIWRPPLEQVASALRFKPDEQYPFELERPVGWTYQDEASLNGTESAPQDQSPLPHGNDEASDQLDRPILLSDGRPDAALLAVVLQDLMQQRPQEGDDRGLSGLFAKAGWHRLVSVRLRLNLHRALAAPRALQSKMHDLLLVAGEVLALPDPGDRLRVLHFDVDAPVPAVDKSQYLNPQLSQAATQDQALTLMLGEANQSAFSRFNELSRWLAVGLIDDIEMSLRRNEKPEDEFANDSGVMSYSDLSDGEQMVLRRWALFHLLAGQQDALLLLDEPETHFNDAWKREIVSNIEQAMGEDASSVLIASHSAIVLSDVFDEEIIFIKKGADGSSSANQVGTRTFATDPGALMMNLFHTQDSIGSRAQRRIEAFLEYVKQVQTPTDQDVEQLKAVINRLGTGFYRSELRTRLNRWEENQDTRTIHALIEKVGASDLKAGLQDLIDKHKLSKSNPDGALD</sequence>
<dbReference type="Gene3D" id="3.40.50.300">
    <property type="entry name" value="P-loop containing nucleotide triphosphate hydrolases"/>
    <property type="match status" value="1"/>
</dbReference>
<gene>
    <name evidence="3" type="ORF">ABCR88_16375</name>
</gene>
<dbReference type="RefSeq" id="WP_325984634.1">
    <property type="nucleotide sequence ID" value="NZ_CP158490.1"/>
</dbReference>
<reference evidence="3" key="1">
    <citation type="submission" date="2024-06" db="EMBL/GenBank/DDBJ databases">
        <authorList>
            <person name="Wu L."/>
        </authorList>
    </citation>
    <scope>NUCLEOTIDE SEQUENCE</scope>
    <source>
        <strain evidence="3">W17</strain>
    </source>
</reference>
<dbReference type="CDD" id="cd00267">
    <property type="entry name" value="ABC_ATPase"/>
    <property type="match status" value="1"/>
</dbReference>
<protein>
    <recommendedName>
        <fullName evidence="2">AAA+ ATPase domain-containing protein</fullName>
    </recommendedName>
</protein>
<feature type="compositionally biased region" description="Polar residues" evidence="1">
    <location>
        <begin position="209"/>
        <end position="220"/>
    </location>
</feature>
<dbReference type="Pfam" id="PF13304">
    <property type="entry name" value="AAA_21"/>
    <property type="match status" value="1"/>
</dbReference>
<dbReference type="EMBL" id="CP158490">
    <property type="protein sequence ID" value="XBY27340.1"/>
    <property type="molecule type" value="Genomic_DNA"/>
</dbReference>
<dbReference type="InterPro" id="IPR027417">
    <property type="entry name" value="P-loop_NTPase"/>
</dbReference>
<dbReference type="InterPro" id="IPR051396">
    <property type="entry name" value="Bact_Antivir_Def_Nuclease"/>
</dbReference>
<evidence type="ECO:0000259" key="2">
    <source>
        <dbReference type="SMART" id="SM00382"/>
    </source>
</evidence>
<organism evidence="3">
    <name type="scientific">Pseudomonas sp. W17</name>
    <dbReference type="NCBI Taxonomy" id="3144407"/>
    <lineage>
        <taxon>Bacteria</taxon>
        <taxon>Pseudomonadati</taxon>
        <taxon>Pseudomonadota</taxon>
        <taxon>Gammaproteobacteria</taxon>
        <taxon>Pseudomonadales</taxon>
        <taxon>Pseudomonadaceae</taxon>
        <taxon>Pseudomonas</taxon>
    </lineage>
</organism>